<keyword evidence="2" id="KW-0472">Membrane</keyword>
<dbReference type="InterPro" id="IPR011990">
    <property type="entry name" value="TPR-like_helical_dom_sf"/>
</dbReference>
<feature type="transmembrane region" description="Helical" evidence="2">
    <location>
        <begin position="199"/>
        <end position="223"/>
    </location>
</feature>
<keyword evidence="2" id="KW-0812">Transmembrane</keyword>
<protein>
    <recommendedName>
        <fullName evidence="5">Yip1 domain-containing protein</fullName>
    </recommendedName>
</protein>
<keyword evidence="2" id="KW-1133">Transmembrane helix</keyword>
<reference evidence="3 4" key="1">
    <citation type="submission" date="2024-07" db="EMBL/GenBank/DDBJ databases">
        <title>Genomic Encyclopedia of Type Strains, Phase V (KMG-V): Genome sequencing to study the core and pangenomes of soil and plant-associated prokaryotes.</title>
        <authorList>
            <person name="Whitman W."/>
        </authorList>
    </citation>
    <scope>NUCLEOTIDE SEQUENCE [LARGE SCALE GENOMIC DNA]</scope>
    <source>
        <strain evidence="3 4">USDA 415</strain>
    </source>
</reference>
<feature type="compositionally biased region" description="Pro residues" evidence="1">
    <location>
        <begin position="13"/>
        <end position="22"/>
    </location>
</feature>
<evidence type="ECO:0000313" key="4">
    <source>
        <dbReference type="Proteomes" id="UP001565471"/>
    </source>
</evidence>
<proteinExistence type="predicted"/>
<feature type="transmembrane region" description="Helical" evidence="2">
    <location>
        <begin position="235"/>
        <end position="259"/>
    </location>
</feature>
<feature type="transmembrane region" description="Helical" evidence="2">
    <location>
        <begin position="111"/>
        <end position="130"/>
    </location>
</feature>
<dbReference type="RefSeq" id="WP_253576804.1">
    <property type="nucleotide sequence ID" value="NZ_CP126026.1"/>
</dbReference>
<evidence type="ECO:0008006" key="5">
    <source>
        <dbReference type="Google" id="ProtNLM"/>
    </source>
</evidence>
<feature type="transmembrane region" description="Helical" evidence="2">
    <location>
        <begin position="151"/>
        <end position="179"/>
    </location>
</feature>
<feature type="region of interest" description="Disordered" evidence="1">
    <location>
        <begin position="1"/>
        <end position="22"/>
    </location>
</feature>
<accession>A0ABV4FAZ3</accession>
<name>A0ABV4FAZ3_BRAEL</name>
<gene>
    <name evidence="3" type="ORF">ABIF29_007230</name>
</gene>
<sequence>MSLNTAPSGGVPDPAPQKPSLPPSALEELFRYWWGKSKSLIGRYWLLVSDPYAYFDKHIKGQGAGELRRTITHSFLVATAYTLFFAAIFNIQALADLYPPALQATLSKPHLFFFAIVIGALPSLAITALLRRWLRISNSDLVFVFFNLVTLYLLIVWAVILTWILTVSLIAALGLGVILWQGPPNADSNTFSMTDPRGILFFFVAMVFYAVPVFGVGAVFYYVPTMLIQRSTGRSIFVASIVCIFFGIVSLFIVEALAFNIFGAPTGRSVQWHTSPITTNNNADKATQDLEAGVKAFYAASVAEAETKVTAALKEDPQNAYAALWLDIIRARRHVPSQLAEDQKQLADAEWPAQVVQMFLGKMSPEDVEKIATSREGEEHAARDRLEKTCDAYFYAGEFALSKGAQADAARKFGLAMQTCDDSSIEKSAANEELKKLPVR</sequence>
<evidence type="ECO:0000256" key="2">
    <source>
        <dbReference type="SAM" id="Phobius"/>
    </source>
</evidence>
<feature type="transmembrane region" description="Helical" evidence="2">
    <location>
        <begin position="70"/>
        <end position="91"/>
    </location>
</feature>
<keyword evidence="4" id="KW-1185">Reference proteome</keyword>
<comment type="caution">
    <text evidence="3">The sequence shown here is derived from an EMBL/GenBank/DDBJ whole genome shotgun (WGS) entry which is preliminary data.</text>
</comment>
<dbReference type="Proteomes" id="UP001565471">
    <property type="component" value="Unassembled WGS sequence"/>
</dbReference>
<dbReference type="EMBL" id="JBGBZA010000002">
    <property type="protein sequence ID" value="MEY9320431.1"/>
    <property type="molecule type" value="Genomic_DNA"/>
</dbReference>
<dbReference type="Gene3D" id="1.25.40.10">
    <property type="entry name" value="Tetratricopeptide repeat domain"/>
    <property type="match status" value="1"/>
</dbReference>
<evidence type="ECO:0000313" key="3">
    <source>
        <dbReference type="EMBL" id="MEY9320431.1"/>
    </source>
</evidence>
<evidence type="ECO:0000256" key="1">
    <source>
        <dbReference type="SAM" id="MobiDB-lite"/>
    </source>
</evidence>
<dbReference type="SUPFAM" id="SSF48452">
    <property type="entry name" value="TPR-like"/>
    <property type="match status" value="1"/>
</dbReference>
<organism evidence="3 4">
    <name type="scientific">Bradyrhizobium elkanii</name>
    <dbReference type="NCBI Taxonomy" id="29448"/>
    <lineage>
        <taxon>Bacteria</taxon>
        <taxon>Pseudomonadati</taxon>
        <taxon>Pseudomonadota</taxon>
        <taxon>Alphaproteobacteria</taxon>
        <taxon>Hyphomicrobiales</taxon>
        <taxon>Nitrobacteraceae</taxon>
        <taxon>Bradyrhizobium</taxon>
    </lineage>
</organism>